<evidence type="ECO:0008006" key="3">
    <source>
        <dbReference type="Google" id="ProtNLM"/>
    </source>
</evidence>
<dbReference type="RefSeq" id="WP_054209325.1">
    <property type="nucleotide sequence ID" value="NZ_LGSZ01000040.1"/>
</dbReference>
<dbReference type="OrthoDB" id="7306769at2"/>
<comment type="caution">
    <text evidence="1">The sequence shown here is derived from an EMBL/GenBank/DDBJ whole genome shotgun (WGS) entry which is preliminary data.</text>
</comment>
<proteinExistence type="predicted"/>
<reference evidence="1 2" key="1">
    <citation type="submission" date="2015-07" db="EMBL/GenBank/DDBJ databases">
        <title>Whole genome sequencing of Bosea vaviloviae isolated from cave pool.</title>
        <authorList>
            <person name="Tan N.E.H."/>
            <person name="Lee Y.P."/>
            <person name="Gan H.M."/>
            <person name="Barton H."/>
            <person name="Savka M.A."/>
        </authorList>
    </citation>
    <scope>NUCLEOTIDE SEQUENCE [LARGE SCALE GENOMIC DNA]</scope>
    <source>
        <strain evidence="1 2">SD260</strain>
    </source>
</reference>
<dbReference type="EMBL" id="LGSZ01000040">
    <property type="protein sequence ID" value="KPH80528.1"/>
    <property type="molecule type" value="Genomic_DNA"/>
</dbReference>
<protein>
    <recommendedName>
        <fullName evidence="3">Mu-like prophage I protein</fullName>
    </recommendedName>
</protein>
<name>A0A0N1N2B3_9HYPH</name>
<dbReference type="InterPro" id="IPR012106">
    <property type="entry name" value="Phage_Mu_Gp1"/>
</dbReference>
<sequence>MFGSRLALCDALPTGLQAGPMVFEVVMAAGQAGAAPTPPDWVQLTPRGEVTARDGRVFSFNPETLVAAFVAGGLNLPIDFEHESEFTLTLGARPARGWIAELQARPEGTFGRIEWLADAVTALAARAYRYISPTLWLQADGKTARLLKGAALVTSPALGMPAVASASTQERPMNKEILALLGLPETATATEAASAIATLKAGDPTKFVPKAQHDETLVALAAAQATLKAGEDAAQAVKCSTLVDDAIKGGKVAPAAREQYLALAKGNFDDTKAAIDAMPVVLRAGEDPAIRAAPGGASCDAVALGAKARSYMDEQLAKGITVSAADAVAHVQGAAK</sequence>
<dbReference type="Pfam" id="PF10123">
    <property type="entry name" value="Mu-like_Pro"/>
    <property type="match status" value="2"/>
</dbReference>
<accession>A0A0N1N2B3</accession>
<keyword evidence="2" id="KW-1185">Reference proteome</keyword>
<evidence type="ECO:0000313" key="2">
    <source>
        <dbReference type="Proteomes" id="UP000037822"/>
    </source>
</evidence>
<dbReference type="Proteomes" id="UP000037822">
    <property type="component" value="Unassembled WGS sequence"/>
</dbReference>
<organism evidence="1 2">
    <name type="scientific">Bosea vaviloviae</name>
    <dbReference type="NCBI Taxonomy" id="1526658"/>
    <lineage>
        <taxon>Bacteria</taxon>
        <taxon>Pseudomonadati</taxon>
        <taxon>Pseudomonadota</taxon>
        <taxon>Alphaproteobacteria</taxon>
        <taxon>Hyphomicrobiales</taxon>
        <taxon>Boseaceae</taxon>
        <taxon>Bosea</taxon>
    </lineage>
</organism>
<gene>
    <name evidence="1" type="ORF">AE618_12160</name>
</gene>
<dbReference type="PATRIC" id="fig|1526658.3.peg.3865"/>
<dbReference type="AlphaFoldDB" id="A0A0N1N2B3"/>
<evidence type="ECO:0000313" key="1">
    <source>
        <dbReference type="EMBL" id="KPH80528.1"/>
    </source>
</evidence>